<evidence type="ECO:0000313" key="12">
    <source>
        <dbReference type="Proteomes" id="UP001159364"/>
    </source>
</evidence>
<evidence type="ECO:0000256" key="2">
    <source>
        <dbReference type="ARBA" id="ARBA00022745"/>
    </source>
</evidence>
<dbReference type="SMART" id="SM00380">
    <property type="entry name" value="AP2"/>
    <property type="match status" value="1"/>
</dbReference>
<dbReference type="AlphaFoldDB" id="A0AAV8U6R8"/>
<dbReference type="PANTHER" id="PTHR31657">
    <property type="entry name" value="ETHYLENE-RESPONSIVE TRANSCRIPTION FACTOR ERF061"/>
    <property type="match status" value="1"/>
</dbReference>
<dbReference type="InterPro" id="IPR016177">
    <property type="entry name" value="DNA-bd_dom_sf"/>
</dbReference>
<dbReference type="SUPFAM" id="SSF54171">
    <property type="entry name" value="DNA-binding domain"/>
    <property type="match status" value="1"/>
</dbReference>
<dbReference type="InterPro" id="IPR001471">
    <property type="entry name" value="AP2/ERF_dom"/>
</dbReference>
<dbReference type="FunFam" id="3.30.730.10:FF:000001">
    <property type="entry name" value="Ethylene-responsive transcription factor 2"/>
    <property type="match status" value="1"/>
</dbReference>
<dbReference type="GO" id="GO:0005634">
    <property type="term" value="C:nucleus"/>
    <property type="evidence" value="ECO:0007669"/>
    <property type="project" value="UniProtKB-SubCell"/>
</dbReference>
<dbReference type="Proteomes" id="UP001159364">
    <property type="component" value="Linkage Group LG01"/>
</dbReference>
<evidence type="ECO:0000256" key="6">
    <source>
        <dbReference type="ARBA" id="ARBA00023163"/>
    </source>
</evidence>
<name>A0AAV8U6R8_9ROSI</name>
<feature type="compositionally biased region" description="Polar residues" evidence="9">
    <location>
        <begin position="217"/>
        <end position="232"/>
    </location>
</feature>
<keyword evidence="12" id="KW-1185">Reference proteome</keyword>
<dbReference type="PANTHER" id="PTHR31657:SF40">
    <property type="entry name" value="ETHYLENE-RESPONSIVE TRANSCRIPTION FACTOR ERF062"/>
    <property type="match status" value="1"/>
</dbReference>
<dbReference type="GO" id="GO:0000976">
    <property type="term" value="F:transcription cis-regulatory region binding"/>
    <property type="evidence" value="ECO:0007669"/>
    <property type="project" value="UniProtKB-ARBA"/>
</dbReference>
<keyword evidence="6" id="KW-0804">Transcription</keyword>
<evidence type="ECO:0000256" key="5">
    <source>
        <dbReference type="ARBA" id="ARBA00023159"/>
    </source>
</evidence>
<evidence type="ECO:0000256" key="4">
    <source>
        <dbReference type="ARBA" id="ARBA00023125"/>
    </source>
</evidence>
<keyword evidence="5" id="KW-0010">Activator</keyword>
<comment type="caution">
    <text evidence="11">The sequence shown here is derived from an EMBL/GenBank/DDBJ whole genome shotgun (WGS) entry which is preliminary data.</text>
</comment>
<dbReference type="PRINTS" id="PR00367">
    <property type="entry name" value="ETHRSPELEMNT"/>
</dbReference>
<dbReference type="CDD" id="cd00018">
    <property type="entry name" value="AP2"/>
    <property type="match status" value="1"/>
</dbReference>
<feature type="region of interest" description="Disordered" evidence="9">
    <location>
        <begin position="217"/>
        <end position="241"/>
    </location>
</feature>
<dbReference type="GO" id="GO:0009873">
    <property type="term" value="P:ethylene-activated signaling pathway"/>
    <property type="evidence" value="ECO:0007669"/>
    <property type="project" value="UniProtKB-KW"/>
</dbReference>
<evidence type="ECO:0000259" key="10">
    <source>
        <dbReference type="PROSITE" id="PS51032"/>
    </source>
</evidence>
<keyword evidence="2" id="KW-0936">Ethylene signaling pathway</keyword>
<sequence length="410" mass="46107">MDDQFPKMETSMHKDLPSYSSYGLGTGLKYVISRTPTIWGAEMETNCQENGHRSMEMETLSSSTSTDRLLSSSSTEEVSGTNLTANIPGFVKQEAARQNHASSFVSGWNPVDINQSSIPLNVFESLPDLSEPPPRSSLLHTTSKFPNLTLFLQDLTLLHPNKQSIDSLGRSQTCEPAVPGQMHCESSGEEWFTSNQTLKDHPSKVFTDYWLSTTKTQPMKHTGRRMQNQNQKSSSLSSSPGKLYRGVRQRRWGKWVAEIRLPRNRARVWLGTFHTAEEAATAYDTAAYMLRGDYAHLNFPDLKHQLNDNSFNGTTAALLEAKLQTISQGKNMDARSTSSKLHKIKDLGTKQTRKKWKSELENNDGFEMKENSTGDHRQELVACDHMEASFPLSRMPSLDMDTVWDSLSMS</sequence>
<evidence type="ECO:0000256" key="8">
    <source>
        <dbReference type="ARBA" id="ARBA00024343"/>
    </source>
</evidence>
<feature type="domain" description="AP2/ERF" evidence="10">
    <location>
        <begin position="243"/>
        <end position="300"/>
    </location>
</feature>
<proteinExistence type="inferred from homology"/>
<evidence type="ECO:0000256" key="3">
    <source>
        <dbReference type="ARBA" id="ARBA00023015"/>
    </source>
</evidence>
<protein>
    <recommendedName>
        <fullName evidence="10">AP2/ERF domain-containing protein</fullName>
    </recommendedName>
</protein>
<dbReference type="InterPro" id="IPR051758">
    <property type="entry name" value="ERF/AP2-like"/>
</dbReference>
<keyword evidence="3" id="KW-0805">Transcription regulation</keyword>
<dbReference type="InterPro" id="IPR036955">
    <property type="entry name" value="AP2/ERF_dom_sf"/>
</dbReference>
<evidence type="ECO:0000256" key="9">
    <source>
        <dbReference type="SAM" id="MobiDB-lite"/>
    </source>
</evidence>
<keyword evidence="4" id="KW-0238">DNA-binding</keyword>
<gene>
    <name evidence="11" type="ORF">K2173_009466</name>
</gene>
<dbReference type="Gene3D" id="3.30.730.10">
    <property type="entry name" value="AP2/ERF domain"/>
    <property type="match status" value="1"/>
</dbReference>
<feature type="compositionally biased region" description="Low complexity" evidence="9">
    <location>
        <begin position="57"/>
        <end position="75"/>
    </location>
</feature>
<accession>A0AAV8U6R8</accession>
<evidence type="ECO:0000256" key="7">
    <source>
        <dbReference type="ARBA" id="ARBA00023242"/>
    </source>
</evidence>
<comment type="subcellular location">
    <subcellularLocation>
        <location evidence="1">Nucleus</location>
    </subcellularLocation>
</comment>
<keyword evidence="7" id="KW-0539">Nucleus</keyword>
<dbReference type="EMBL" id="JAIWQS010000001">
    <property type="protein sequence ID" value="KAJ8774035.1"/>
    <property type="molecule type" value="Genomic_DNA"/>
</dbReference>
<feature type="region of interest" description="Disordered" evidence="9">
    <location>
        <begin position="50"/>
        <end position="81"/>
    </location>
</feature>
<comment type="similarity">
    <text evidence="8">Belongs to the AP2/ERF transcription factor family. ERF subfamily.</text>
</comment>
<dbReference type="Pfam" id="PF00847">
    <property type="entry name" value="AP2"/>
    <property type="match status" value="1"/>
</dbReference>
<reference evidence="11 12" key="1">
    <citation type="submission" date="2021-09" db="EMBL/GenBank/DDBJ databases">
        <title>Genomic insights and catalytic innovation underlie evolution of tropane alkaloids biosynthesis.</title>
        <authorList>
            <person name="Wang Y.-J."/>
            <person name="Tian T."/>
            <person name="Huang J.-P."/>
            <person name="Huang S.-X."/>
        </authorList>
    </citation>
    <scope>NUCLEOTIDE SEQUENCE [LARGE SCALE GENOMIC DNA]</scope>
    <source>
        <strain evidence="11">KIB-2018</strain>
        <tissue evidence="11">Leaf</tissue>
    </source>
</reference>
<dbReference type="GO" id="GO:0003700">
    <property type="term" value="F:DNA-binding transcription factor activity"/>
    <property type="evidence" value="ECO:0007669"/>
    <property type="project" value="InterPro"/>
</dbReference>
<dbReference type="PROSITE" id="PS51032">
    <property type="entry name" value="AP2_ERF"/>
    <property type="match status" value="1"/>
</dbReference>
<evidence type="ECO:0000256" key="1">
    <source>
        <dbReference type="ARBA" id="ARBA00004123"/>
    </source>
</evidence>
<evidence type="ECO:0000313" key="11">
    <source>
        <dbReference type="EMBL" id="KAJ8774035.1"/>
    </source>
</evidence>
<organism evidence="11 12">
    <name type="scientific">Erythroxylum novogranatense</name>
    <dbReference type="NCBI Taxonomy" id="1862640"/>
    <lineage>
        <taxon>Eukaryota</taxon>
        <taxon>Viridiplantae</taxon>
        <taxon>Streptophyta</taxon>
        <taxon>Embryophyta</taxon>
        <taxon>Tracheophyta</taxon>
        <taxon>Spermatophyta</taxon>
        <taxon>Magnoliopsida</taxon>
        <taxon>eudicotyledons</taxon>
        <taxon>Gunneridae</taxon>
        <taxon>Pentapetalae</taxon>
        <taxon>rosids</taxon>
        <taxon>fabids</taxon>
        <taxon>Malpighiales</taxon>
        <taxon>Erythroxylaceae</taxon>
        <taxon>Erythroxylum</taxon>
    </lineage>
</organism>